<sequence length="236" mass="28084">MHRFNMSISLKLIVFKLFHKSKEEFERKFFQLDSLFVQSEGGWKWIGDEGLNFSVKGLRRLIQEAAGSVADWKYRRWKGVPGKVNLLAWRVLLDRIPSKIQLQKRNVPLVDLWCPFCGDAEETSEHIFSGCSFSCYVWSVIEQWVKAPPFLFFSVKDILEDDKDPRKGSKVEQARKVVVLSCVWCLWLERNRIVFKSCLSSRERVLREVKMWSFLWFKFRCNFPLVKWEDWVAFNL</sequence>
<dbReference type="EMBL" id="JBCNJP010000018">
    <property type="protein sequence ID" value="KAK9063694.1"/>
    <property type="molecule type" value="Genomic_DNA"/>
</dbReference>
<dbReference type="PANTHER" id="PTHR33116:SF78">
    <property type="entry name" value="OS12G0587133 PROTEIN"/>
    <property type="match status" value="1"/>
</dbReference>
<accession>A0AAP0CVJ0</accession>
<evidence type="ECO:0000313" key="3">
    <source>
        <dbReference type="Proteomes" id="UP001408789"/>
    </source>
</evidence>
<evidence type="ECO:0000259" key="1">
    <source>
        <dbReference type="Pfam" id="PF13966"/>
    </source>
</evidence>
<proteinExistence type="predicted"/>
<name>A0AAP0CVJ0_9ASTR</name>
<organism evidence="2 3">
    <name type="scientific">Deinandra increscens subsp. villosa</name>
    <dbReference type="NCBI Taxonomy" id="3103831"/>
    <lineage>
        <taxon>Eukaryota</taxon>
        <taxon>Viridiplantae</taxon>
        <taxon>Streptophyta</taxon>
        <taxon>Embryophyta</taxon>
        <taxon>Tracheophyta</taxon>
        <taxon>Spermatophyta</taxon>
        <taxon>Magnoliopsida</taxon>
        <taxon>eudicotyledons</taxon>
        <taxon>Gunneridae</taxon>
        <taxon>Pentapetalae</taxon>
        <taxon>asterids</taxon>
        <taxon>campanulids</taxon>
        <taxon>Asterales</taxon>
        <taxon>Asteraceae</taxon>
        <taxon>Asteroideae</taxon>
        <taxon>Heliantheae alliance</taxon>
        <taxon>Madieae</taxon>
        <taxon>Madiinae</taxon>
        <taxon>Deinandra</taxon>
    </lineage>
</organism>
<gene>
    <name evidence="2" type="ORF">SSX86_017566</name>
</gene>
<feature type="domain" description="Reverse transcriptase zinc-binding" evidence="1">
    <location>
        <begin position="53"/>
        <end position="138"/>
    </location>
</feature>
<comment type="caution">
    <text evidence="2">The sequence shown here is derived from an EMBL/GenBank/DDBJ whole genome shotgun (WGS) entry which is preliminary data.</text>
</comment>
<reference evidence="2 3" key="1">
    <citation type="submission" date="2024-04" db="EMBL/GenBank/DDBJ databases">
        <title>The reference genome of an endangered Asteraceae, Deinandra increscens subsp. villosa, native to the Central Coast of California.</title>
        <authorList>
            <person name="Guilliams M."/>
            <person name="Hasenstab-Lehman K."/>
            <person name="Meyer R."/>
            <person name="Mcevoy S."/>
        </authorList>
    </citation>
    <scope>NUCLEOTIDE SEQUENCE [LARGE SCALE GENOMIC DNA]</scope>
    <source>
        <tissue evidence="2">Leaf</tissue>
    </source>
</reference>
<keyword evidence="3" id="KW-1185">Reference proteome</keyword>
<dbReference type="AlphaFoldDB" id="A0AAP0CVJ0"/>
<protein>
    <recommendedName>
        <fullName evidence="1">Reverse transcriptase zinc-binding domain-containing protein</fullName>
    </recommendedName>
</protein>
<dbReference type="Pfam" id="PF13966">
    <property type="entry name" value="zf-RVT"/>
    <property type="match status" value="1"/>
</dbReference>
<dbReference type="PANTHER" id="PTHR33116">
    <property type="entry name" value="REVERSE TRANSCRIPTASE ZINC-BINDING DOMAIN-CONTAINING PROTEIN-RELATED-RELATED"/>
    <property type="match status" value="1"/>
</dbReference>
<dbReference type="Proteomes" id="UP001408789">
    <property type="component" value="Unassembled WGS sequence"/>
</dbReference>
<dbReference type="InterPro" id="IPR026960">
    <property type="entry name" value="RVT-Znf"/>
</dbReference>
<evidence type="ECO:0000313" key="2">
    <source>
        <dbReference type="EMBL" id="KAK9063694.1"/>
    </source>
</evidence>